<comment type="function">
    <text evidence="2">S-adenosyl-L-methionine-dependent transferase that acts as a component of the wybutosine biosynthesis pathway. Wybutosine is a hyper modified guanosine with a tricyclic base found at the 3'-position adjacent to the anticodon of eukaryotic phenylalanine tRNA. Catalyzes the transfer of the alpha-amino-alpha-carboxypropyl (acp) group from S-adenosyl-L-methionine to the C-7 position of 4-demethylwyosine (imG-14) to produce wybutosine-86.</text>
</comment>
<dbReference type="PROSITE" id="PS51684">
    <property type="entry name" value="SAM_MT_TRM5_TYW2"/>
    <property type="match status" value="1"/>
</dbReference>
<dbReference type="AlphaFoldDB" id="A0A9P6LLU9"/>
<gene>
    <name evidence="5" type="ORF">CkaCkLH20_04755</name>
</gene>
<sequence>MSLSNHTSQKSKPRGKKSKPENPIIAAVRQWLTSLPPQAQSWSTDDELKTILDEQTPKRYTTYTPMVLLPSGSFNKGHWPSILSHPDVGDEKLHQLWEAILQEILKTGVGKVSHLAVNEGIPPQTDPKSEETCESQGESENILRTPGGLRILHGDFGPSINPTTPSTEDFEAAFWVSTKQNGIFQTWAPRWTMFSRGNIKEKTRLLEFYSKNDGEQSPLHRGRPDGTTAVDLYAGIGYFTFSYAKLGMKVLCWELNPWSVEALRRGAVANGWKVKVVQGADLELPSAQLFTGEEQIIVFLQDNREAARGFDEMCKSEPFLRHTSAEPVRSKIDLKISHINGGLLPTSEPSWRTAWDILAADSNAWLHLHENVGVKDIENRSAEIERMFQDWAADANDGRGAKVEHVELVKTYAPDVWHCVFDVHITAARRPM</sequence>
<dbReference type="GO" id="GO:0005737">
    <property type="term" value="C:cytoplasm"/>
    <property type="evidence" value="ECO:0007669"/>
    <property type="project" value="UniProtKB-SubCell"/>
</dbReference>
<keyword evidence="2" id="KW-0949">S-adenosyl-L-methionine</keyword>
<reference evidence="5" key="2">
    <citation type="submission" date="2020-11" db="EMBL/GenBank/DDBJ databases">
        <title>Whole genome sequencing of Colletotrichum sp.</title>
        <authorList>
            <person name="Li H."/>
        </authorList>
    </citation>
    <scope>NUCLEOTIDE SEQUENCE</scope>
    <source>
        <strain evidence="5">CkLH20</strain>
    </source>
</reference>
<dbReference type="InterPro" id="IPR029063">
    <property type="entry name" value="SAM-dependent_MTases_sf"/>
</dbReference>
<dbReference type="PANTHER" id="PTHR23245:SF25">
    <property type="entry name" value="TRNA WYBUTOSINE-SYNTHESIZING PROTEIN 2 HOMOLOG"/>
    <property type="match status" value="1"/>
</dbReference>
<evidence type="ECO:0000256" key="3">
    <source>
        <dbReference type="SAM" id="MobiDB-lite"/>
    </source>
</evidence>
<reference evidence="5" key="1">
    <citation type="submission" date="2020-03" db="EMBL/GenBank/DDBJ databases">
        <authorList>
            <person name="He L."/>
        </authorList>
    </citation>
    <scope>NUCLEOTIDE SEQUENCE</scope>
    <source>
        <strain evidence="5">CkLH20</strain>
    </source>
</reference>
<dbReference type="GO" id="GO:0030488">
    <property type="term" value="P:tRNA methylation"/>
    <property type="evidence" value="ECO:0007669"/>
    <property type="project" value="TreeGrafter"/>
</dbReference>
<dbReference type="Gene3D" id="3.40.50.150">
    <property type="entry name" value="Vaccinia Virus protein VP39"/>
    <property type="match status" value="1"/>
</dbReference>
<comment type="pathway">
    <text evidence="2">tRNA modification; wybutosine-tRNA(Phe) biosynthesis.</text>
</comment>
<keyword evidence="6" id="KW-1185">Reference proteome</keyword>
<proteinExistence type="inferred from homology"/>
<accession>A0A9P6LLU9</accession>
<dbReference type="GO" id="GO:0102522">
    <property type="term" value="F:tRNA 4-demethylwyosine alpha-amino-alpha-carboxypropyltransferase activity"/>
    <property type="evidence" value="ECO:0007669"/>
    <property type="project" value="UniProtKB-EC"/>
</dbReference>
<dbReference type="GO" id="GO:0008175">
    <property type="term" value="F:tRNA methyltransferase activity"/>
    <property type="evidence" value="ECO:0007669"/>
    <property type="project" value="TreeGrafter"/>
</dbReference>
<evidence type="ECO:0000256" key="1">
    <source>
        <dbReference type="ARBA" id="ARBA00049400"/>
    </source>
</evidence>
<comment type="catalytic activity">
    <reaction evidence="1">
        <text>4-demethylwyosine(37) in tRNA(Phe) + S-adenosyl-L-methionine = 4-demethyl-7-[(3S)-3-amino-3-carboxypropyl]wyosine(37) in tRNA(Phe) + S-methyl-5'-thioadenosine + H(+)</text>
        <dbReference type="Rhea" id="RHEA:36355"/>
        <dbReference type="Rhea" id="RHEA-COMP:10164"/>
        <dbReference type="Rhea" id="RHEA-COMP:10378"/>
        <dbReference type="ChEBI" id="CHEBI:15378"/>
        <dbReference type="ChEBI" id="CHEBI:17509"/>
        <dbReference type="ChEBI" id="CHEBI:59789"/>
        <dbReference type="ChEBI" id="CHEBI:64315"/>
        <dbReference type="ChEBI" id="CHEBI:73550"/>
        <dbReference type="EC" id="2.5.1.114"/>
    </reaction>
</comment>
<organism evidence="5 6">
    <name type="scientific">Colletotrichum karsti</name>
    <dbReference type="NCBI Taxonomy" id="1095194"/>
    <lineage>
        <taxon>Eukaryota</taxon>
        <taxon>Fungi</taxon>
        <taxon>Dikarya</taxon>
        <taxon>Ascomycota</taxon>
        <taxon>Pezizomycotina</taxon>
        <taxon>Sordariomycetes</taxon>
        <taxon>Hypocreomycetidae</taxon>
        <taxon>Glomerellales</taxon>
        <taxon>Glomerellaceae</taxon>
        <taxon>Colletotrichum</taxon>
        <taxon>Colletotrichum boninense species complex</taxon>
    </lineage>
</organism>
<keyword evidence="2" id="KW-0808">Transferase</keyword>
<dbReference type="InterPro" id="IPR030382">
    <property type="entry name" value="MeTrfase_TRM5/TYW2"/>
</dbReference>
<dbReference type="Proteomes" id="UP000781932">
    <property type="component" value="Unassembled WGS sequence"/>
</dbReference>
<keyword evidence="2" id="KW-0963">Cytoplasm</keyword>
<evidence type="ECO:0000259" key="4">
    <source>
        <dbReference type="PROSITE" id="PS51684"/>
    </source>
</evidence>
<keyword evidence="2" id="KW-0819">tRNA processing</keyword>
<comment type="subcellular location">
    <subcellularLocation>
        <location evidence="2">Cytoplasm</location>
    </subcellularLocation>
</comment>
<comment type="caution">
    <text evidence="5">The sequence shown here is derived from an EMBL/GenBank/DDBJ whole genome shotgun (WGS) entry which is preliminary data.</text>
</comment>
<evidence type="ECO:0000313" key="6">
    <source>
        <dbReference type="Proteomes" id="UP000781932"/>
    </source>
</evidence>
<evidence type="ECO:0000313" key="5">
    <source>
        <dbReference type="EMBL" id="KAF9877620.1"/>
    </source>
</evidence>
<feature type="region of interest" description="Disordered" evidence="3">
    <location>
        <begin position="1"/>
        <end position="23"/>
    </location>
</feature>
<protein>
    <recommendedName>
        <fullName evidence="2">tRNA wybutosine-synthesizing protein 2</fullName>
        <shortName evidence="2">tRNA-yW-synthesizing protein 2</shortName>
    </recommendedName>
    <alternativeName>
        <fullName evidence="2">tRNA(Phe) (4-demethylwyosine(37)-C(7)) aminocarboxypropyltransferase</fullName>
    </alternativeName>
</protein>
<dbReference type="RefSeq" id="XP_038747081.1">
    <property type="nucleotide sequence ID" value="XM_038887474.1"/>
</dbReference>
<dbReference type="GO" id="GO:0031591">
    <property type="term" value="P:wybutosine biosynthetic process"/>
    <property type="evidence" value="ECO:0007669"/>
    <property type="project" value="InterPro"/>
</dbReference>
<feature type="domain" description="SAM-dependent methyltransferase TRM5/TYW2-type" evidence="4">
    <location>
        <begin position="106"/>
        <end position="427"/>
    </location>
</feature>
<feature type="region of interest" description="Disordered" evidence="3">
    <location>
        <begin position="118"/>
        <end position="141"/>
    </location>
</feature>
<dbReference type="GeneID" id="62160548"/>
<dbReference type="InterPro" id="IPR026274">
    <property type="entry name" value="tRNA_wybutosine_synth_prot_2"/>
</dbReference>
<dbReference type="OrthoDB" id="2387925at2759"/>
<dbReference type="PANTHER" id="PTHR23245">
    <property type="entry name" value="TRNA METHYLTRANSFERASE"/>
    <property type="match status" value="1"/>
</dbReference>
<comment type="similarity">
    <text evidence="2">Belongs to the class I-like SAM-binding methyltransferase superfamily. TRM5/TYW2 family.</text>
</comment>
<name>A0A9P6LLU9_9PEZI</name>
<dbReference type="GO" id="GO:0008757">
    <property type="term" value="F:S-adenosylmethionine-dependent methyltransferase activity"/>
    <property type="evidence" value="ECO:0007669"/>
    <property type="project" value="InterPro"/>
</dbReference>
<dbReference type="EMBL" id="JAATWM020000013">
    <property type="protein sequence ID" value="KAF9877620.1"/>
    <property type="molecule type" value="Genomic_DNA"/>
</dbReference>
<dbReference type="SUPFAM" id="SSF53335">
    <property type="entry name" value="S-adenosyl-L-methionine-dependent methyltransferases"/>
    <property type="match status" value="1"/>
</dbReference>
<evidence type="ECO:0000256" key="2">
    <source>
        <dbReference type="PIRNR" id="PIRNR038972"/>
    </source>
</evidence>
<dbReference type="PIRSF" id="PIRSF038972">
    <property type="entry name" value="Trm12"/>
    <property type="match status" value="1"/>
</dbReference>